<feature type="binding site" evidence="9">
    <location>
        <begin position="393"/>
        <end position="396"/>
    </location>
    <ligand>
        <name>GTP</name>
        <dbReference type="ChEBI" id="CHEBI:37565"/>
    </ligand>
</feature>
<sequence length="469" mass="53099">MSKKPSGGSQYASAESISTVLDPEKRIKKDKSRALEPRLQQSSSSHKDEEHSHHASIDSGEKSDKRRLDRERMNELGLASPKAHKKRGTATILQASAPPTSQPSTPTKRDGEKKRSSEGSKKLSPESLNMSLGTERKKSDRKSPRNPENLEKYTGDPVRPQGELALLLLPHSTLLHILSFLTCKDLAAAGLVSRRFNVLASENELWKCAIAREWSHKRMLKGWGKKHVLYQKNTKSKKISQQLMVIDYKQELRNHILFKRSVGKQAKTNRKKASVWNFTKRDCYLLLLGLDQSGKTTILYDIKAGRHELVYSIPTIGYNSEEVEILDQPFAIWDIGGLAQIRHTWSHYMPNAQGLIWVLDSSDGERMQEVRGELHRVLRDEALRTRKLLVLANKQDVPGAWDARTVAKYLQLDLPEFMSEWEWYVQPCSVMTASGREALCAGLEWLVHDNSASGGAQESVWLKLKTSFV</sequence>
<dbReference type="InterPro" id="IPR024156">
    <property type="entry name" value="Small_GTPase_ARF"/>
</dbReference>
<keyword evidence="4" id="KW-0931">ER-Golgi transport</keyword>
<dbReference type="SUPFAM" id="SSF52540">
    <property type="entry name" value="P-loop containing nucleoside triphosphate hydrolases"/>
    <property type="match status" value="1"/>
</dbReference>
<dbReference type="GO" id="GO:0015031">
    <property type="term" value="P:protein transport"/>
    <property type="evidence" value="ECO:0007669"/>
    <property type="project" value="UniProtKB-KW"/>
</dbReference>
<keyword evidence="14" id="KW-1185">Reference proteome</keyword>
<evidence type="ECO:0000256" key="2">
    <source>
        <dbReference type="ARBA" id="ARBA00010290"/>
    </source>
</evidence>
<dbReference type="AlphaFoldDB" id="L8HDE8"/>
<dbReference type="InterPro" id="IPR027417">
    <property type="entry name" value="P-loop_NTPase"/>
</dbReference>
<dbReference type="Pfam" id="PF00025">
    <property type="entry name" value="Arf"/>
    <property type="match status" value="1"/>
</dbReference>
<dbReference type="Gene3D" id="1.20.1280.50">
    <property type="match status" value="1"/>
</dbReference>
<feature type="region of interest" description="Disordered" evidence="11">
    <location>
        <begin position="1"/>
        <end position="157"/>
    </location>
</feature>
<evidence type="ECO:0000256" key="1">
    <source>
        <dbReference type="ARBA" id="ARBA00004555"/>
    </source>
</evidence>
<gene>
    <name evidence="13" type="ORF">ACA1_068410</name>
</gene>
<dbReference type="STRING" id="1257118.L8HDE8"/>
<dbReference type="GO" id="GO:0016192">
    <property type="term" value="P:vesicle-mediated transport"/>
    <property type="evidence" value="ECO:0007669"/>
    <property type="project" value="UniProtKB-KW"/>
</dbReference>
<keyword evidence="5" id="KW-0813">Transport</keyword>
<dbReference type="PROSITE" id="PS51417">
    <property type="entry name" value="ARF"/>
    <property type="match status" value="1"/>
</dbReference>
<keyword evidence="6" id="KW-0333">Golgi apparatus</keyword>
<dbReference type="InterPro" id="IPR001810">
    <property type="entry name" value="F-box_dom"/>
</dbReference>
<dbReference type="InterPro" id="IPR036047">
    <property type="entry name" value="F-box-like_dom_sf"/>
</dbReference>
<feature type="compositionally biased region" description="Basic and acidic residues" evidence="11">
    <location>
        <begin position="22"/>
        <end position="36"/>
    </location>
</feature>
<dbReference type="Gene3D" id="3.40.50.300">
    <property type="entry name" value="P-loop containing nucleotide triphosphate hydrolases"/>
    <property type="match status" value="1"/>
</dbReference>
<dbReference type="SMART" id="SM00177">
    <property type="entry name" value="ARF"/>
    <property type="match status" value="1"/>
</dbReference>
<dbReference type="EMBL" id="KB007857">
    <property type="protein sequence ID" value="ELR23257.1"/>
    <property type="molecule type" value="Genomic_DNA"/>
</dbReference>
<dbReference type="PANTHER" id="PTHR11711">
    <property type="entry name" value="ADP RIBOSYLATION FACTOR-RELATED"/>
    <property type="match status" value="1"/>
</dbReference>
<feature type="domain" description="F-box" evidence="12">
    <location>
        <begin position="163"/>
        <end position="209"/>
    </location>
</feature>
<dbReference type="SUPFAM" id="SSF81383">
    <property type="entry name" value="F-box domain"/>
    <property type="match status" value="1"/>
</dbReference>
<evidence type="ECO:0000256" key="8">
    <source>
        <dbReference type="ARBA" id="ARBA00059050"/>
    </source>
</evidence>
<keyword evidence="10" id="KW-0460">Magnesium</keyword>
<dbReference type="Proteomes" id="UP000011083">
    <property type="component" value="Unassembled WGS sequence"/>
</dbReference>
<dbReference type="SMART" id="SM00256">
    <property type="entry name" value="FBOX"/>
    <property type="match status" value="1"/>
</dbReference>
<proteinExistence type="inferred from homology"/>
<dbReference type="GeneID" id="14924230"/>
<protein>
    <submittedName>
        <fullName evidence="13">ADPribosylation factor subfamily protein</fullName>
    </submittedName>
</protein>
<dbReference type="KEGG" id="acan:ACA1_068410"/>
<comment type="function">
    <text evidence="8">GTP-binding protein that may be involved in protein trafficking. May modulate vesicle budding and uncoating within the Golgi apparatus.</text>
</comment>
<dbReference type="FunFam" id="3.40.50.300:FF:000412">
    <property type="entry name" value="ADP-ribosylation factor 1"/>
    <property type="match status" value="1"/>
</dbReference>
<dbReference type="Pfam" id="PF12937">
    <property type="entry name" value="F-box-like"/>
    <property type="match status" value="1"/>
</dbReference>
<dbReference type="GO" id="GO:0030010">
    <property type="term" value="P:establishment of cell polarity"/>
    <property type="evidence" value="ECO:0007669"/>
    <property type="project" value="UniProtKB-ARBA"/>
</dbReference>
<comment type="subcellular location">
    <subcellularLocation>
        <location evidence="1">Golgi apparatus</location>
    </subcellularLocation>
</comment>
<dbReference type="GO" id="GO:0003924">
    <property type="term" value="F:GTPase activity"/>
    <property type="evidence" value="ECO:0007669"/>
    <property type="project" value="InterPro"/>
</dbReference>
<feature type="compositionally biased region" description="Basic and acidic residues" evidence="11">
    <location>
        <begin position="107"/>
        <end position="124"/>
    </location>
</feature>
<dbReference type="VEuPathDB" id="AmoebaDB:ACA1_068410"/>
<feature type="compositionally biased region" description="Low complexity" evidence="11">
    <location>
        <begin position="94"/>
        <end position="106"/>
    </location>
</feature>
<feature type="compositionally biased region" description="Polar residues" evidence="11">
    <location>
        <begin position="7"/>
        <end position="19"/>
    </location>
</feature>
<comment type="similarity">
    <text evidence="2">Belongs to the small GTPase superfamily. Arf family.</text>
</comment>
<organism evidence="13 14">
    <name type="scientific">Acanthamoeba castellanii (strain ATCC 30010 / Neff)</name>
    <dbReference type="NCBI Taxonomy" id="1257118"/>
    <lineage>
        <taxon>Eukaryota</taxon>
        <taxon>Amoebozoa</taxon>
        <taxon>Discosea</taxon>
        <taxon>Longamoebia</taxon>
        <taxon>Centramoebida</taxon>
        <taxon>Acanthamoebidae</taxon>
        <taxon>Acanthamoeba</taxon>
    </lineage>
</organism>
<evidence type="ECO:0000256" key="6">
    <source>
        <dbReference type="ARBA" id="ARBA00023034"/>
    </source>
</evidence>
<evidence type="ECO:0000313" key="14">
    <source>
        <dbReference type="Proteomes" id="UP000011083"/>
    </source>
</evidence>
<evidence type="ECO:0000256" key="11">
    <source>
        <dbReference type="SAM" id="MobiDB-lite"/>
    </source>
</evidence>
<evidence type="ECO:0000256" key="4">
    <source>
        <dbReference type="ARBA" id="ARBA00022892"/>
    </source>
</evidence>
<evidence type="ECO:0000256" key="7">
    <source>
        <dbReference type="ARBA" id="ARBA00023134"/>
    </source>
</evidence>
<evidence type="ECO:0000259" key="12">
    <source>
        <dbReference type="PROSITE" id="PS50181"/>
    </source>
</evidence>
<feature type="binding site" evidence="10">
    <location>
        <position position="296"/>
    </location>
    <ligand>
        <name>Mg(2+)</name>
        <dbReference type="ChEBI" id="CHEBI:18420"/>
    </ligand>
</feature>
<keyword evidence="5" id="KW-0653">Protein transport</keyword>
<keyword evidence="3 9" id="KW-0547">Nucleotide-binding</keyword>
<evidence type="ECO:0000256" key="5">
    <source>
        <dbReference type="ARBA" id="ARBA00022927"/>
    </source>
</evidence>
<name>L8HDE8_ACACF</name>
<reference evidence="13 14" key="1">
    <citation type="journal article" date="2013" name="Genome Biol.">
        <title>Genome of Acanthamoeba castellanii highlights extensive lateral gene transfer and early evolution of tyrosine kinase signaling.</title>
        <authorList>
            <person name="Clarke M."/>
            <person name="Lohan A.J."/>
            <person name="Liu B."/>
            <person name="Lagkouvardos I."/>
            <person name="Roy S."/>
            <person name="Zafar N."/>
            <person name="Bertelli C."/>
            <person name="Schilde C."/>
            <person name="Kianianmomeni A."/>
            <person name="Burglin T.R."/>
            <person name="Frech C."/>
            <person name="Turcotte B."/>
            <person name="Kopec K.O."/>
            <person name="Synnott J.M."/>
            <person name="Choo C."/>
            <person name="Paponov I."/>
            <person name="Finkler A."/>
            <person name="Soon Heng Tan C."/>
            <person name="Hutchins A.P."/>
            <person name="Weinmeier T."/>
            <person name="Rattei T."/>
            <person name="Chu J.S."/>
            <person name="Gimenez G."/>
            <person name="Irimia M."/>
            <person name="Rigden D.J."/>
            <person name="Fitzpatrick D.A."/>
            <person name="Lorenzo-Morales J."/>
            <person name="Bateman A."/>
            <person name="Chiu C.H."/>
            <person name="Tang P."/>
            <person name="Hegemann P."/>
            <person name="Fromm H."/>
            <person name="Raoult D."/>
            <person name="Greub G."/>
            <person name="Miranda-Saavedra D."/>
            <person name="Chen N."/>
            <person name="Nash P."/>
            <person name="Ginger M.L."/>
            <person name="Horn M."/>
            <person name="Schaap P."/>
            <person name="Caler L."/>
            <person name="Loftus B."/>
        </authorList>
    </citation>
    <scope>NUCLEOTIDE SEQUENCE [LARGE SCALE GENOMIC DNA]</scope>
    <source>
        <strain evidence="13 14">Neff</strain>
    </source>
</reference>
<feature type="compositionally biased region" description="Basic and acidic residues" evidence="11">
    <location>
        <begin position="134"/>
        <end position="154"/>
    </location>
</feature>
<keyword evidence="10" id="KW-0479">Metal-binding</keyword>
<evidence type="ECO:0000256" key="10">
    <source>
        <dbReference type="PIRSR" id="PIRSR606689-2"/>
    </source>
</evidence>
<dbReference type="SMART" id="SM00178">
    <property type="entry name" value="SAR"/>
    <property type="match status" value="1"/>
</dbReference>
<dbReference type="CDD" id="cd00878">
    <property type="entry name" value="Arf_Arl"/>
    <property type="match status" value="1"/>
</dbReference>
<keyword evidence="7 9" id="KW-0342">GTP-binding</keyword>
<dbReference type="GO" id="GO:0005525">
    <property type="term" value="F:GTP binding"/>
    <property type="evidence" value="ECO:0007669"/>
    <property type="project" value="UniProtKB-KW"/>
</dbReference>
<evidence type="ECO:0000256" key="9">
    <source>
        <dbReference type="PIRSR" id="PIRSR606689-1"/>
    </source>
</evidence>
<feature type="binding site" evidence="9">
    <location>
        <begin position="289"/>
        <end position="296"/>
    </location>
    <ligand>
        <name>GTP</name>
        <dbReference type="ChEBI" id="CHEBI:37565"/>
    </ligand>
</feature>
<evidence type="ECO:0000256" key="3">
    <source>
        <dbReference type="ARBA" id="ARBA00022741"/>
    </source>
</evidence>
<dbReference type="GO" id="GO:0046872">
    <property type="term" value="F:metal ion binding"/>
    <property type="evidence" value="ECO:0007669"/>
    <property type="project" value="UniProtKB-KW"/>
</dbReference>
<dbReference type="RefSeq" id="XP_004352785.1">
    <property type="nucleotide sequence ID" value="XM_004352733.1"/>
</dbReference>
<feature type="binding site" evidence="10">
    <location>
        <position position="315"/>
    </location>
    <ligand>
        <name>Mg(2+)</name>
        <dbReference type="ChEBI" id="CHEBI:18420"/>
    </ligand>
</feature>
<dbReference type="PRINTS" id="PR00328">
    <property type="entry name" value="SAR1GTPBP"/>
</dbReference>
<evidence type="ECO:0000313" key="13">
    <source>
        <dbReference type="EMBL" id="ELR23257.1"/>
    </source>
</evidence>
<feature type="binding site" evidence="9">
    <location>
        <position position="337"/>
    </location>
    <ligand>
        <name>GTP</name>
        <dbReference type="ChEBI" id="CHEBI:37565"/>
    </ligand>
</feature>
<accession>L8HDE8</accession>
<dbReference type="GO" id="GO:0005794">
    <property type="term" value="C:Golgi apparatus"/>
    <property type="evidence" value="ECO:0007669"/>
    <property type="project" value="UniProtKB-SubCell"/>
</dbReference>
<dbReference type="PROSITE" id="PS50181">
    <property type="entry name" value="FBOX"/>
    <property type="match status" value="1"/>
</dbReference>
<feature type="compositionally biased region" description="Basic and acidic residues" evidence="11">
    <location>
        <begin position="45"/>
        <end position="74"/>
    </location>
</feature>
<dbReference type="OrthoDB" id="2011769at2759"/>
<dbReference type="InterPro" id="IPR006689">
    <property type="entry name" value="Small_GTPase_ARF/SAR"/>
</dbReference>